<dbReference type="EMBL" id="JADBJN010000003">
    <property type="protein sequence ID" value="KAG5674111.1"/>
    <property type="molecule type" value="Genomic_DNA"/>
</dbReference>
<reference evidence="1" key="1">
    <citation type="submission" date="2021-03" db="EMBL/GenBank/DDBJ databases">
        <title>Chromosome level genome of the anhydrobiotic midge Polypedilum vanderplanki.</title>
        <authorList>
            <person name="Yoshida Y."/>
            <person name="Kikawada T."/>
            <person name="Gusev O."/>
        </authorList>
    </citation>
    <scope>NUCLEOTIDE SEQUENCE</scope>
    <source>
        <strain evidence="1">NIAS01</strain>
        <tissue evidence="1">Whole body or cell culture</tissue>
    </source>
</reference>
<dbReference type="Proteomes" id="UP001107558">
    <property type="component" value="Chromosome 3"/>
</dbReference>
<organism evidence="1 2">
    <name type="scientific">Polypedilum vanderplanki</name>
    <name type="common">Sleeping chironomid midge</name>
    <dbReference type="NCBI Taxonomy" id="319348"/>
    <lineage>
        <taxon>Eukaryota</taxon>
        <taxon>Metazoa</taxon>
        <taxon>Ecdysozoa</taxon>
        <taxon>Arthropoda</taxon>
        <taxon>Hexapoda</taxon>
        <taxon>Insecta</taxon>
        <taxon>Pterygota</taxon>
        <taxon>Neoptera</taxon>
        <taxon>Endopterygota</taxon>
        <taxon>Diptera</taxon>
        <taxon>Nematocera</taxon>
        <taxon>Chironomoidea</taxon>
        <taxon>Chironomidae</taxon>
        <taxon>Chironominae</taxon>
        <taxon>Polypedilum</taxon>
        <taxon>Polypedilum</taxon>
    </lineage>
</organism>
<dbReference type="AlphaFoldDB" id="A0A9J6BW34"/>
<comment type="caution">
    <text evidence="1">The sequence shown here is derived from an EMBL/GenBank/DDBJ whole genome shotgun (WGS) entry which is preliminary data.</text>
</comment>
<keyword evidence="2" id="KW-1185">Reference proteome</keyword>
<evidence type="ECO:0000313" key="2">
    <source>
        <dbReference type="Proteomes" id="UP001107558"/>
    </source>
</evidence>
<gene>
    <name evidence="1" type="ORF">PVAND_004096</name>
</gene>
<sequence>MNAERIYEAILEQIEQGESKIVTMADDVKCCKFMDIEAFGKRFYDMSDEWRRGLNENPIFYAREFHKLQKFFSDIWNNTENVTLEHLEFYFYILKFTNWEKSKNEQDIEFLIGRRVGHKNLMNNIECRRCQNLKGAASEINIDYRNKAKILYKIEQLVSDTVDFRAGNENFYVHLFTPSAMLQRIQQMTKVYGENFYQQYFQLFDVFLLKHPSLSMPSKFSLIQYKKVLETPLCFRDFNDYMKPMDSLKKTVTTEQRCGTFHEGDDSDRHNKMMMKSEYKAKNFILDASIKSHCTNNFDDDDVSAQKSVGSSNSERTESSFKENILDDNEIHVYNASNKLLEYHVDERTNLKNFMPVIKYFSYPYGMLIEFNDCNVIEVNDLETKRTYFSDGFIMIQKQNENVKFFSSNGTIFEIATRVSRNTDTGRFSVSETLIATEQQVSKRECNQELTALYQYDIAAAGVFENFITFQIFQMTVACGRQFIIVDELIVDELKPLNVREWFDKGTKILYTKREDGLCLLRAAAYTKCQFPDGTIITKVYKNMDILVNCNDDEMRRSFAIFDEPLLCRSEAENESKFIIDNVLICVSSDYFLNINQTCQFKHEKYGNFQFGVVNGIEAKLPNNLIICKRYNGNCEIKFDNSVAMRMTETELKFSDEKCKDCFRPKNNDENITLMETKETMIFCYDDDAIYKISIDDKDFNKIDFSTNDNINENEMLMISIDNNGIMSSTKSNCSSLRSRKSSQLKRQKEKRRSKELNLLEMEHAEIEKPLLVISPWVTLDDLSISADIAECRRDMIKFYANPLDTLFQSISVK</sequence>
<accession>A0A9J6BW34</accession>
<evidence type="ECO:0000313" key="1">
    <source>
        <dbReference type="EMBL" id="KAG5674111.1"/>
    </source>
</evidence>
<protein>
    <submittedName>
        <fullName evidence="1">Uncharacterized protein</fullName>
    </submittedName>
</protein>
<name>A0A9J6BW34_POLVA</name>
<proteinExistence type="predicted"/>
<dbReference type="OrthoDB" id="10257153at2759"/>